<proteinExistence type="predicted"/>
<feature type="domain" description="PIR2-like helical" evidence="1">
    <location>
        <begin position="116"/>
        <end position="178"/>
    </location>
</feature>
<gene>
    <name evidence="2" type="ORF">PAHAL_9G105000</name>
</gene>
<dbReference type="PANTHER" id="PTHR33120">
    <property type="entry name" value="EXPRESSED PROTEIN-RELATED"/>
    <property type="match status" value="1"/>
</dbReference>
<accession>A0A2T8I0T6</accession>
<dbReference type="InterPro" id="IPR046527">
    <property type="entry name" value="PIR2-like_helical"/>
</dbReference>
<dbReference type="Pfam" id="PF20235">
    <property type="entry name" value="PIR2-like_helical"/>
    <property type="match status" value="1"/>
</dbReference>
<protein>
    <recommendedName>
        <fullName evidence="1">PIR2-like helical domain-containing protein</fullName>
    </recommendedName>
</protein>
<evidence type="ECO:0000313" key="2">
    <source>
        <dbReference type="EMBL" id="PVH31294.1"/>
    </source>
</evidence>
<dbReference type="Gramene" id="PVH31294">
    <property type="protein sequence ID" value="PVH31294"/>
    <property type="gene ID" value="PAHAL_9G105000"/>
</dbReference>
<evidence type="ECO:0000259" key="1">
    <source>
        <dbReference type="Pfam" id="PF20235"/>
    </source>
</evidence>
<dbReference type="Proteomes" id="UP000243499">
    <property type="component" value="Chromosome 9"/>
</dbReference>
<reference evidence="2" key="1">
    <citation type="submission" date="2018-04" db="EMBL/GenBank/DDBJ databases">
        <title>WGS assembly of Panicum hallii.</title>
        <authorList>
            <person name="Lovell J."/>
            <person name="Jenkins J."/>
            <person name="Lowry D."/>
            <person name="Mamidi S."/>
            <person name="Sreedasyam A."/>
            <person name="Weng X."/>
            <person name="Barry K."/>
            <person name="Bonette J."/>
            <person name="Campitelli B."/>
            <person name="Daum C."/>
            <person name="Gordon S."/>
            <person name="Gould B."/>
            <person name="Lipzen A."/>
            <person name="Macqueen A."/>
            <person name="Palacio-Mejia J."/>
            <person name="Plott C."/>
            <person name="Shakirov E."/>
            <person name="Shu S."/>
            <person name="Yoshinaga Y."/>
            <person name="Zane M."/>
            <person name="Rokhsar D."/>
            <person name="Grimwood J."/>
            <person name="Schmutz J."/>
            <person name="Juenger T."/>
        </authorList>
    </citation>
    <scope>NUCLEOTIDE SEQUENCE [LARGE SCALE GENOMIC DNA]</scope>
    <source>
        <strain evidence="2">FIL2</strain>
    </source>
</reference>
<dbReference type="AlphaFoldDB" id="A0A2T8I0T6"/>
<dbReference type="EMBL" id="CM008054">
    <property type="protein sequence ID" value="PVH31294.1"/>
    <property type="molecule type" value="Genomic_DNA"/>
</dbReference>
<sequence length="305" mass="34322">MGARLFLISSPTTEIALRCAAMSASHPEPVTFAARSLSLASRLEQLSKILTMGRRLSPDDLRRLQELLEEPLKEAPDSLKPVRQAALRLNRYIKGTNSLSKFPLEFTRTLRTLLLEKIHVLYLKAIAQLPRDDLRGRYHRGLLKAGHCFGPANDPVSNIILNTIWYDTAFPPHQEFKVGVFIVSTKEKRLCIQLLEHTGGVKQTSRKCPVGNVKLATKALLSLRGCLLSLWVSRVRTIVSVLILLPCTTQLGRKRKHKKSFSETLPVTDMSMDPEMFAETTRYFGRLSQASCSPMLNCCLLWQAI</sequence>
<organism evidence="2">
    <name type="scientific">Panicum hallii</name>
    <dbReference type="NCBI Taxonomy" id="206008"/>
    <lineage>
        <taxon>Eukaryota</taxon>
        <taxon>Viridiplantae</taxon>
        <taxon>Streptophyta</taxon>
        <taxon>Embryophyta</taxon>
        <taxon>Tracheophyta</taxon>
        <taxon>Spermatophyta</taxon>
        <taxon>Magnoliopsida</taxon>
        <taxon>Liliopsida</taxon>
        <taxon>Poales</taxon>
        <taxon>Poaceae</taxon>
        <taxon>PACMAD clade</taxon>
        <taxon>Panicoideae</taxon>
        <taxon>Panicodae</taxon>
        <taxon>Paniceae</taxon>
        <taxon>Panicinae</taxon>
        <taxon>Panicum</taxon>
        <taxon>Panicum sect. Panicum</taxon>
    </lineage>
</organism>
<name>A0A2T8I0T6_9POAL</name>